<keyword evidence="2" id="KW-1133">Transmembrane helix</keyword>
<feature type="transmembrane region" description="Helical" evidence="2">
    <location>
        <begin position="412"/>
        <end position="431"/>
    </location>
</feature>
<keyword evidence="5" id="KW-1185">Reference proteome</keyword>
<keyword evidence="3" id="KW-0732">Signal</keyword>
<reference evidence="4" key="1">
    <citation type="journal article" date="2021" name="Sci. Adv.">
        <title>The American lobster genome reveals insights on longevity, neural, and immune adaptations.</title>
        <authorList>
            <person name="Polinski J.M."/>
            <person name="Zimin A.V."/>
            <person name="Clark K.F."/>
            <person name="Kohn A.B."/>
            <person name="Sadowski N."/>
            <person name="Timp W."/>
            <person name="Ptitsyn A."/>
            <person name="Khanna P."/>
            <person name="Romanova D.Y."/>
            <person name="Williams P."/>
            <person name="Greenwood S.J."/>
            <person name="Moroz L.L."/>
            <person name="Walt D.R."/>
            <person name="Bodnar A.G."/>
        </authorList>
    </citation>
    <scope>NUCLEOTIDE SEQUENCE</scope>
    <source>
        <strain evidence="4">GMGI-L3</strain>
    </source>
</reference>
<proteinExistence type="predicted"/>
<evidence type="ECO:0000256" key="3">
    <source>
        <dbReference type="SAM" id="SignalP"/>
    </source>
</evidence>
<dbReference type="Proteomes" id="UP000747542">
    <property type="component" value="Unassembled WGS sequence"/>
</dbReference>
<evidence type="ECO:0000313" key="5">
    <source>
        <dbReference type="Proteomes" id="UP000747542"/>
    </source>
</evidence>
<gene>
    <name evidence="4" type="ORF">Hamer_G003803</name>
</gene>
<feature type="compositionally biased region" description="Polar residues" evidence="1">
    <location>
        <begin position="388"/>
        <end position="400"/>
    </location>
</feature>
<dbReference type="EMBL" id="JAHLQT010000697">
    <property type="protein sequence ID" value="KAG7178050.1"/>
    <property type="molecule type" value="Genomic_DNA"/>
</dbReference>
<feature type="region of interest" description="Disordered" evidence="1">
    <location>
        <begin position="368"/>
        <end position="401"/>
    </location>
</feature>
<organism evidence="4 5">
    <name type="scientific">Homarus americanus</name>
    <name type="common">American lobster</name>
    <dbReference type="NCBI Taxonomy" id="6706"/>
    <lineage>
        <taxon>Eukaryota</taxon>
        <taxon>Metazoa</taxon>
        <taxon>Ecdysozoa</taxon>
        <taxon>Arthropoda</taxon>
        <taxon>Crustacea</taxon>
        <taxon>Multicrustacea</taxon>
        <taxon>Malacostraca</taxon>
        <taxon>Eumalacostraca</taxon>
        <taxon>Eucarida</taxon>
        <taxon>Decapoda</taxon>
        <taxon>Pleocyemata</taxon>
        <taxon>Astacidea</taxon>
        <taxon>Nephropoidea</taxon>
        <taxon>Nephropidae</taxon>
        <taxon>Homarus</taxon>
    </lineage>
</organism>
<keyword evidence="2" id="KW-0472">Membrane</keyword>
<accession>A0A8J5TNC7</accession>
<dbReference type="AlphaFoldDB" id="A0A8J5TNC7"/>
<name>A0A8J5TNC7_HOMAM</name>
<feature type="chain" id="PRO_5035148068" evidence="3">
    <location>
        <begin position="21"/>
        <end position="457"/>
    </location>
</feature>
<keyword evidence="2" id="KW-0812">Transmembrane</keyword>
<comment type="caution">
    <text evidence="4">The sequence shown here is derived from an EMBL/GenBank/DDBJ whole genome shotgun (WGS) entry which is preliminary data.</text>
</comment>
<evidence type="ECO:0000313" key="4">
    <source>
        <dbReference type="EMBL" id="KAG7178050.1"/>
    </source>
</evidence>
<protein>
    <submittedName>
        <fullName evidence="4">Uncharacterized protein</fullName>
    </submittedName>
</protein>
<evidence type="ECO:0000256" key="2">
    <source>
        <dbReference type="SAM" id="Phobius"/>
    </source>
</evidence>
<sequence length="457" mass="51291">MWRVVSVFAGLVWALSLVAAGHVTQVHSLDDDSLSCPLLEPDHIPNLPLYVGLQPLQKGWRFEFNNEADKIKTFKFFLGESEGKISGNMTTGKYGEAVGKFSWPGDSFPQGEWRYFLIDREDKNYVRVYYTQLFNGGKLPHHQVWKQGLTGKQSFVNLKETNLHFNCMRGCRIEVKRGSFEILSDIEYYLLAVEPPCEICSKDHPDNCSSLLDVTWKKFPGQEYKFPNNSSVLTLNSTILVSEECDPQPPVITQVSTMMTSTGEAEAVAATTTTTNHQVTAGTTNLLPDSTSVYLQDNNNTRTSPGNTERTFLSPETTSLASTIHEDNLVTTYEIPFTSDLDVETSTDVSDIEDFVLVYSTVEEVGTEVSTDENSSTEERVTRLPFPRSTTRSNSKNLQQGEEKNRVSWKSIVFPIVIIMAMVAIITYISIFKRLRQRNNYTCIVPSSGESVELGKT</sequence>
<feature type="signal peptide" evidence="3">
    <location>
        <begin position="1"/>
        <end position="20"/>
    </location>
</feature>
<evidence type="ECO:0000256" key="1">
    <source>
        <dbReference type="SAM" id="MobiDB-lite"/>
    </source>
</evidence>